<dbReference type="EMBL" id="CP159837">
    <property type="protein sequence ID" value="XCM38376.1"/>
    <property type="molecule type" value="Genomic_DNA"/>
</dbReference>
<dbReference type="RefSeq" id="WP_054469684.1">
    <property type="nucleotide sequence ID" value="NZ_CP159837.1"/>
</dbReference>
<gene>
    <name evidence="1" type="ORF">ABWT76_001221</name>
</gene>
<evidence type="ECO:0000313" key="1">
    <source>
        <dbReference type="EMBL" id="XCM38376.1"/>
    </source>
</evidence>
<sequence length="380" mass="43686">MGGGIYLIDDDDRLVEMTEKAYDSEDQLQELLEKYPNILAGDQIDRATPRRWLSINRESAIAPEEDGVDRWNLDHLFIDQDGIPTLVEVKRSRDAEMRQKMLGQMIDYAANALIYWPFESIVTQFEVNCREVGRDPEQVFEEFLGEDANEEGFWSQVKTNLQAGKFRLVFVADEIPGELRRVVEFLNEQMDPTEVLGLEIKQYLSEDGQRTLVPRLIGQTAGAQQKKSSTTRERRQWDESSFFKEFKARQGREEAELAKKLYDWIRQKPEVEIHWGRGGAYGGFAAKFAPKGRKSTPLFTVGISGEFLISSSSYAAQTPFDEPETWLELRSRMSAIGLALPMNATETRLPNFRLSTLQDETALQRIYETFEWVIQEIKSA</sequence>
<evidence type="ECO:0008006" key="2">
    <source>
        <dbReference type="Google" id="ProtNLM"/>
    </source>
</evidence>
<dbReference type="GO" id="GO:0003676">
    <property type="term" value="F:nucleic acid binding"/>
    <property type="evidence" value="ECO:0007669"/>
    <property type="project" value="InterPro"/>
</dbReference>
<accession>A0AAU8JJS9</accession>
<dbReference type="AlphaFoldDB" id="A0AAU8JJS9"/>
<organism evidence="1">
    <name type="scientific">Planktothricoides raciborskii GIHE-MW2</name>
    <dbReference type="NCBI Taxonomy" id="2792601"/>
    <lineage>
        <taxon>Bacteria</taxon>
        <taxon>Bacillati</taxon>
        <taxon>Cyanobacteriota</taxon>
        <taxon>Cyanophyceae</taxon>
        <taxon>Oscillatoriophycideae</taxon>
        <taxon>Oscillatoriales</taxon>
        <taxon>Oscillatoriaceae</taxon>
        <taxon>Planktothricoides</taxon>
    </lineage>
</organism>
<protein>
    <recommendedName>
        <fullName evidence="2">DUF91 domain-containing protein</fullName>
    </recommendedName>
</protein>
<dbReference type="Gene3D" id="3.40.1350.10">
    <property type="match status" value="1"/>
</dbReference>
<name>A0AAU8JJS9_9CYAN</name>
<reference evidence="1" key="1">
    <citation type="submission" date="2024-07" db="EMBL/GenBank/DDBJ databases">
        <authorList>
            <person name="Kim Y.J."/>
            <person name="Jeong J.Y."/>
        </authorList>
    </citation>
    <scope>NUCLEOTIDE SEQUENCE</scope>
    <source>
        <strain evidence="1">GIHE-MW2</strain>
    </source>
</reference>
<dbReference type="InterPro" id="IPR011856">
    <property type="entry name" value="tRNA_endonuc-like_dom_sf"/>
</dbReference>
<proteinExistence type="predicted"/>